<feature type="compositionally biased region" description="Low complexity" evidence="1">
    <location>
        <begin position="510"/>
        <end position="528"/>
    </location>
</feature>
<feature type="region of interest" description="Disordered" evidence="1">
    <location>
        <begin position="508"/>
        <end position="590"/>
    </location>
</feature>
<evidence type="ECO:0000256" key="2">
    <source>
        <dbReference type="SAM" id="Phobius"/>
    </source>
</evidence>
<feature type="transmembrane region" description="Helical" evidence="2">
    <location>
        <begin position="122"/>
        <end position="144"/>
    </location>
</feature>
<feature type="transmembrane region" description="Helical" evidence="2">
    <location>
        <begin position="31"/>
        <end position="49"/>
    </location>
</feature>
<feature type="transmembrane region" description="Helical" evidence="2">
    <location>
        <begin position="447"/>
        <end position="467"/>
    </location>
</feature>
<feature type="region of interest" description="Disordered" evidence="1">
    <location>
        <begin position="187"/>
        <end position="207"/>
    </location>
</feature>
<protein>
    <recommendedName>
        <fullName evidence="5">MARVEL domain-containing protein</fullName>
    </recommendedName>
</protein>
<accession>A0ABQ7K522</accession>
<evidence type="ECO:0000313" key="4">
    <source>
        <dbReference type="Proteomes" id="UP001194696"/>
    </source>
</evidence>
<sequence length="590" mass="64337">MITAITNLVVLFSGIPTFTHQQVNYNEFLDVHQFALNFIVAIACIYALCSCGIRFLPLIRLVAGCCLVVANLAYPIFIFIKISRHDVGYGGGCNGYDSGTRTGSQWGVDRNSGPNASKTRCYMQYMIGTLSVLIAFLVATEVGLSWRMSQDQEYLDQVQKEREETELKELQRRQRAMLVHHYQPDLTLEHDDTTNNPRITPRGSTEGDVLPVYQQRETAVGLGRLVDMGHIVDGEAEEVCPFPYREQEDEEEGGGEDRDAGYMDPSPFSAGDIEAQAGRPMPPSTEERNEGGRGVGSGTMTVSNESEAENQTLLALSLRIIRTLLLLLASANLCALFAGLQILPPYENTPFPVDFQETSHLALNGFLFLAVVYSFLGRAEWSGTTRLTTGIVLATWSLALNINEIKNIQYKGGCSNGIAYNYDDIPGGTGGDRDFASSFSVRTRCQIQMVISGMGITWAVLLVAELFMTNTHRKRIMVKFGLDRPTELEVMPRVVHVYQPDLSLEAGVNTPQATSTATTAAEPESLPAYEPRSTGPRVHIIDMTRTARGPPVPPATATTATGTVSPGATGAEAAAGTPLPPPPSYQAPHF</sequence>
<keyword evidence="4" id="KW-1185">Reference proteome</keyword>
<dbReference type="EMBL" id="JAAAIM010000270">
    <property type="protein sequence ID" value="KAG0290844.1"/>
    <property type="molecule type" value="Genomic_DNA"/>
</dbReference>
<reference evidence="3 4" key="1">
    <citation type="journal article" date="2020" name="Fungal Divers.">
        <title>Resolving the Mortierellaceae phylogeny through synthesis of multi-gene phylogenetics and phylogenomics.</title>
        <authorList>
            <person name="Vandepol N."/>
            <person name="Liber J."/>
            <person name="Desiro A."/>
            <person name="Na H."/>
            <person name="Kennedy M."/>
            <person name="Barry K."/>
            <person name="Grigoriev I.V."/>
            <person name="Miller A.N."/>
            <person name="O'Donnell K."/>
            <person name="Stajich J.E."/>
            <person name="Bonito G."/>
        </authorList>
    </citation>
    <scope>NUCLEOTIDE SEQUENCE [LARGE SCALE GENOMIC DNA]</scope>
    <source>
        <strain evidence="3 4">AD045</strain>
    </source>
</reference>
<organism evidence="3 4">
    <name type="scientific">Linnemannia gamsii</name>
    <dbReference type="NCBI Taxonomy" id="64522"/>
    <lineage>
        <taxon>Eukaryota</taxon>
        <taxon>Fungi</taxon>
        <taxon>Fungi incertae sedis</taxon>
        <taxon>Mucoromycota</taxon>
        <taxon>Mortierellomycotina</taxon>
        <taxon>Mortierellomycetes</taxon>
        <taxon>Mortierellales</taxon>
        <taxon>Mortierellaceae</taxon>
        <taxon>Linnemannia</taxon>
    </lineage>
</organism>
<dbReference type="Proteomes" id="UP001194696">
    <property type="component" value="Unassembled WGS sequence"/>
</dbReference>
<feature type="region of interest" description="Disordered" evidence="1">
    <location>
        <begin position="242"/>
        <end position="303"/>
    </location>
</feature>
<feature type="transmembrane region" description="Helical" evidence="2">
    <location>
        <begin position="61"/>
        <end position="80"/>
    </location>
</feature>
<keyword evidence="2" id="KW-0472">Membrane</keyword>
<feature type="transmembrane region" description="Helical" evidence="2">
    <location>
        <begin position="324"/>
        <end position="346"/>
    </location>
</feature>
<feature type="transmembrane region" description="Helical" evidence="2">
    <location>
        <begin position="358"/>
        <end position="376"/>
    </location>
</feature>
<feature type="compositionally biased region" description="Low complexity" evidence="1">
    <location>
        <begin position="544"/>
        <end position="577"/>
    </location>
</feature>
<keyword evidence="2" id="KW-1133">Transmembrane helix</keyword>
<name>A0ABQ7K522_9FUNG</name>
<feature type="compositionally biased region" description="Pro residues" evidence="1">
    <location>
        <begin position="578"/>
        <end position="590"/>
    </location>
</feature>
<evidence type="ECO:0000313" key="3">
    <source>
        <dbReference type="EMBL" id="KAG0290844.1"/>
    </source>
</evidence>
<proteinExistence type="predicted"/>
<evidence type="ECO:0008006" key="5">
    <source>
        <dbReference type="Google" id="ProtNLM"/>
    </source>
</evidence>
<gene>
    <name evidence="3" type="ORF">BGZ96_005710</name>
</gene>
<keyword evidence="2" id="KW-0812">Transmembrane</keyword>
<comment type="caution">
    <text evidence="3">The sequence shown here is derived from an EMBL/GenBank/DDBJ whole genome shotgun (WGS) entry which is preliminary data.</text>
</comment>
<evidence type="ECO:0000256" key="1">
    <source>
        <dbReference type="SAM" id="MobiDB-lite"/>
    </source>
</evidence>